<dbReference type="PANTHER" id="PTHR10362">
    <property type="entry name" value="HISTIDINE AMMONIA-LYASE"/>
    <property type="match status" value="1"/>
</dbReference>
<keyword evidence="2" id="KW-1185">Reference proteome</keyword>
<name>A0A0E0MIH1_ORYPU</name>
<dbReference type="Proteomes" id="UP000026962">
    <property type="component" value="Chromosome 11"/>
</dbReference>
<evidence type="ECO:0000313" key="1">
    <source>
        <dbReference type="EnsemblPlants" id="OPUNC11G20200.1"/>
    </source>
</evidence>
<dbReference type="AlphaFoldDB" id="A0A0E0MIH1"/>
<dbReference type="SUPFAM" id="SSF48557">
    <property type="entry name" value="L-aspartase-like"/>
    <property type="match status" value="1"/>
</dbReference>
<evidence type="ECO:0000313" key="2">
    <source>
        <dbReference type="Proteomes" id="UP000026962"/>
    </source>
</evidence>
<dbReference type="GO" id="GO:0003824">
    <property type="term" value="F:catalytic activity"/>
    <property type="evidence" value="ECO:0007669"/>
    <property type="project" value="InterPro"/>
</dbReference>
<dbReference type="EnsemblPlants" id="OPUNC11G20200.1">
    <property type="protein sequence ID" value="OPUNC11G20200.1"/>
    <property type="gene ID" value="OPUNC11G20200"/>
</dbReference>
<dbReference type="Gene3D" id="1.20.200.10">
    <property type="entry name" value="Fumarase/aspartase (Central domain)"/>
    <property type="match status" value="1"/>
</dbReference>
<reference evidence="1" key="1">
    <citation type="submission" date="2015-04" db="UniProtKB">
        <authorList>
            <consortium name="EnsemblPlants"/>
        </authorList>
    </citation>
    <scope>IDENTIFICATION</scope>
</reference>
<proteinExistence type="predicted"/>
<evidence type="ECO:0008006" key="3">
    <source>
        <dbReference type="Google" id="ProtNLM"/>
    </source>
</evidence>
<dbReference type="InterPro" id="IPR008948">
    <property type="entry name" value="L-Aspartase-like"/>
</dbReference>
<dbReference type="eggNOG" id="KOG0222">
    <property type="taxonomic scope" value="Eukaryota"/>
</dbReference>
<sequence>MAPNRITECRSYPLYRFVRKELGAEYLTGEKTRSPGEEDEVVIALNQHKHIHPLLECLSEWKGAPLPLS</sequence>
<protein>
    <recommendedName>
        <fullName evidence="3">Phenylalanine ammonia-lyase</fullName>
    </recommendedName>
</protein>
<dbReference type="STRING" id="4537.A0A0E0MIH1"/>
<dbReference type="InterPro" id="IPR001106">
    <property type="entry name" value="Aromatic_Lyase"/>
</dbReference>
<reference evidence="1" key="2">
    <citation type="submission" date="2018-05" db="EMBL/GenBank/DDBJ databases">
        <title>OpunRS2 (Oryza punctata Reference Sequence Version 2).</title>
        <authorList>
            <person name="Zhang J."/>
            <person name="Kudrna D."/>
            <person name="Lee S."/>
            <person name="Talag J."/>
            <person name="Welchert J."/>
            <person name="Wing R.A."/>
        </authorList>
    </citation>
    <scope>NUCLEOTIDE SEQUENCE [LARGE SCALE GENOMIC DNA]</scope>
</reference>
<accession>A0A0E0MIH1</accession>
<dbReference type="Gramene" id="OPUNC11G20200.1">
    <property type="protein sequence ID" value="OPUNC11G20200.1"/>
    <property type="gene ID" value="OPUNC11G20200"/>
</dbReference>
<dbReference type="HOGENOM" id="CLU_200872_0_0_1"/>
<organism evidence="1">
    <name type="scientific">Oryza punctata</name>
    <name type="common">Red rice</name>
    <dbReference type="NCBI Taxonomy" id="4537"/>
    <lineage>
        <taxon>Eukaryota</taxon>
        <taxon>Viridiplantae</taxon>
        <taxon>Streptophyta</taxon>
        <taxon>Embryophyta</taxon>
        <taxon>Tracheophyta</taxon>
        <taxon>Spermatophyta</taxon>
        <taxon>Magnoliopsida</taxon>
        <taxon>Liliopsida</taxon>
        <taxon>Poales</taxon>
        <taxon>Poaceae</taxon>
        <taxon>BOP clade</taxon>
        <taxon>Oryzoideae</taxon>
        <taxon>Oryzeae</taxon>
        <taxon>Oryzinae</taxon>
        <taxon>Oryza</taxon>
    </lineage>
</organism>